<gene>
    <name evidence="2" type="primary">LOC113857688</name>
</gene>
<dbReference type="GeneID" id="113857688"/>
<dbReference type="RefSeq" id="XP_027345618.1">
    <property type="nucleotide sequence ID" value="XM_027489817.1"/>
</dbReference>
<protein>
    <submittedName>
        <fullName evidence="2">Uncharacterized protein LOC113857688</fullName>
    </submittedName>
</protein>
<reference evidence="2" key="2">
    <citation type="submission" date="2025-08" db="UniProtKB">
        <authorList>
            <consortium name="RefSeq"/>
        </authorList>
    </citation>
    <scope>IDENTIFICATION</scope>
    <source>
        <tissue evidence="2">Young leaves</tissue>
    </source>
</reference>
<evidence type="ECO:0000313" key="2">
    <source>
        <dbReference type="RefSeq" id="XP_027345618.1"/>
    </source>
</evidence>
<organism evidence="1 2">
    <name type="scientific">Abrus precatorius</name>
    <name type="common">Indian licorice</name>
    <name type="synonym">Glycine abrus</name>
    <dbReference type="NCBI Taxonomy" id="3816"/>
    <lineage>
        <taxon>Eukaryota</taxon>
        <taxon>Viridiplantae</taxon>
        <taxon>Streptophyta</taxon>
        <taxon>Embryophyta</taxon>
        <taxon>Tracheophyta</taxon>
        <taxon>Spermatophyta</taxon>
        <taxon>Magnoliopsida</taxon>
        <taxon>eudicotyledons</taxon>
        <taxon>Gunneridae</taxon>
        <taxon>Pentapetalae</taxon>
        <taxon>rosids</taxon>
        <taxon>fabids</taxon>
        <taxon>Fabales</taxon>
        <taxon>Fabaceae</taxon>
        <taxon>Papilionoideae</taxon>
        <taxon>50 kb inversion clade</taxon>
        <taxon>NPAAA clade</taxon>
        <taxon>indigoferoid/millettioid clade</taxon>
        <taxon>Abreae</taxon>
        <taxon>Abrus</taxon>
    </lineage>
</organism>
<dbReference type="OrthoDB" id="1723222at2759"/>
<accession>A0A8B8KQM1</accession>
<sequence length="166" mass="19769">MSSYRIVYEKACHLPVEIEHKTYWAVKTCNLHYDSVGKQRKLQLQELEELCLEAYENLRIYKERTKRYHDKMITRKEFIVGQKVLLFNSCLKFMPRKLRSSWVRPFTVTKVFPHGVEEIKSDSTSKSFMVNGHHLKHFLQNSVSLEEVEEIDLHIPFIDLNHPCSE</sequence>
<dbReference type="KEGG" id="aprc:113857688"/>
<name>A0A8B8KQM1_ABRPR</name>
<dbReference type="AlphaFoldDB" id="A0A8B8KQM1"/>
<keyword evidence="1" id="KW-1185">Reference proteome</keyword>
<dbReference type="Proteomes" id="UP000694853">
    <property type="component" value="Unplaced"/>
</dbReference>
<proteinExistence type="predicted"/>
<reference evidence="1" key="1">
    <citation type="journal article" date="2019" name="Toxins">
        <title>Detection of Abrin-Like and Prepropulchellin-Like Toxin Genes and Transcripts Using Whole Genome Sequencing and Full-Length Transcript Sequencing of Abrus precatorius.</title>
        <authorList>
            <person name="Hovde B.T."/>
            <person name="Daligault H.E."/>
            <person name="Hanschen E.R."/>
            <person name="Kunde Y.A."/>
            <person name="Johnson M.B."/>
            <person name="Starkenburg S.R."/>
            <person name="Johnson S.L."/>
        </authorList>
    </citation>
    <scope>NUCLEOTIDE SEQUENCE [LARGE SCALE GENOMIC DNA]</scope>
</reference>
<evidence type="ECO:0000313" key="1">
    <source>
        <dbReference type="Proteomes" id="UP000694853"/>
    </source>
</evidence>